<reference evidence="3" key="1">
    <citation type="submission" date="2021-10" db="EMBL/GenBank/DDBJ databases">
        <title>Genome Sequence of The Candidatus Hydrogeosomobacter endosymbioticus, an Intracellular Bacterial Symbiont of the Anaerobic Ciliate GW7.</title>
        <authorList>
            <person name="Shiohama Y."/>
            <person name="Shinzato N."/>
        </authorList>
    </citation>
    <scope>NUCLEOTIDE SEQUENCE [LARGE SCALE GENOMIC DNA]</scope>
    <source>
        <strain evidence="3">200920</strain>
    </source>
</reference>
<dbReference type="SUPFAM" id="SSF53271">
    <property type="entry name" value="PRTase-like"/>
    <property type="match status" value="1"/>
</dbReference>
<dbReference type="CDD" id="cd06223">
    <property type="entry name" value="PRTases_typeI"/>
    <property type="match status" value="1"/>
</dbReference>
<evidence type="ECO:0000256" key="1">
    <source>
        <dbReference type="ARBA" id="ARBA00008007"/>
    </source>
</evidence>
<dbReference type="PANTHER" id="PTHR47505:SF1">
    <property type="entry name" value="DNA UTILIZATION PROTEIN YHGH"/>
    <property type="match status" value="1"/>
</dbReference>
<proteinExistence type="inferred from homology"/>
<keyword evidence="4" id="KW-1185">Reference proteome</keyword>
<feature type="domain" description="Phosphoribosyltransferase" evidence="2">
    <location>
        <begin position="10"/>
        <end position="60"/>
    </location>
</feature>
<protein>
    <recommendedName>
        <fullName evidence="2">Phosphoribosyltransferase domain-containing protein</fullName>
    </recommendedName>
</protein>
<accession>A0ABM7V8Y4</accession>
<evidence type="ECO:0000313" key="3">
    <source>
        <dbReference type="EMBL" id="BDB96234.1"/>
    </source>
</evidence>
<evidence type="ECO:0000313" key="4">
    <source>
        <dbReference type="Proteomes" id="UP001320209"/>
    </source>
</evidence>
<gene>
    <name evidence="3" type="ORF">HYD_3670</name>
</gene>
<dbReference type="InterPro" id="IPR000836">
    <property type="entry name" value="PRTase_dom"/>
</dbReference>
<dbReference type="PANTHER" id="PTHR47505">
    <property type="entry name" value="DNA UTILIZATION PROTEIN YHGH"/>
    <property type="match status" value="1"/>
</dbReference>
<dbReference type="InterPro" id="IPR029057">
    <property type="entry name" value="PRTase-like"/>
</dbReference>
<dbReference type="EMBL" id="AP025225">
    <property type="protein sequence ID" value="BDB96234.1"/>
    <property type="molecule type" value="Genomic_DNA"/>
</dbReference>
<evidence type="ECO:0000259" key="2">
    <source>
        <dbReference type="Pfam" id="PF00156"/>
    </source>
</evidence>
<organism evidence="3 4">
    <name type="scientific">Candidatus Hydrogenosomobacter endosymbioticus</name>
    <dbReference type="NCBI Taxonomy" id="2558174"/>
    <lineage>
        <taxon>Bacteria</taxon>
        <taxon>Pseudomonadati</taxon>
        <taxon>Pseudomonadota</taxon>
        <taxon>Alphaproteobacteria</taxon>
        <taxon>Holosporales</taxon>
        <taxon>Holosporaceae</taxon>
        <taxon>Candidatus Hydrogenosomobacter</taxon>
    </lineage>
</organism>
<dbReference type="Pfam" id="PF00156">
    <property type="entry name" value="Pribosyltran"/>
    <property type="match status" value="1"/>
</dbReference>
<comment type="similarity">
    <text evidence="1">Belongs to the ComF/GntX family.</text>
</comment>
<dbReference type="InterPro" id="IPR051910">
    <property type="entry name" value="ComF/GntX_DNA_util-trans"/>
</dbReference>
<sequence length="66" mass="7003">MREKNVAGAFSVKSSSSKMISEARILLVDDVYTTGSTINACSEALKLTGAKKIIAVTLAKTTKLKI</sequence>
<dbReference type="Proteomes" id="UP001320209">
    <property type="component" value="Chromosome"/>
</dbReference>
<dbReference type="Gene3D" id="3.40.50.2020">
    <property type="match status" value="1"/>
</dbReference>
<name>A0ABM7V8Y4_9PROT</name>